<evidence type="ECO:0000256" key="1">
    <source>
        <dbReference type="SAM" id="Phobius"/>
    </source>
</evidence>
<proteinExistence type="predicted"/>
<keyword evidence="1" id="KW-0812">Transmembrane</keyword>
<dbReference type="OrthoDB" id="2329678at2"/>
<sequence>MIYIRIVMICFILALMLTAWYLWHRRNGAFLVFDVSGNPELHQILTVTAVALVAISVLGIFLLFSGNKYLNLITLFLGSGAILIFALIISKNEH</sequence>
<reference evidence="2 3" key="1">
    <citation type="submission" date="2019-08" db="EMBL/GenBank/DDBJ databases">
        <title>In-depth cultivation of the pig gut microbiome towards novel bacterial diversity and tailored functional studies.</title>
        <authorList>
            <person name="Wylensek D."/>
            <person name="Hitch T.C.A."/>
            <person name="Clavel T."/>
        </authorList>
    </citation>
    <scope>NUCLEOTIDE SEQUENCE [LARGE SCALE GENOMIC DNA]</scope>
    <source>
        <strain evidence="2 3">Bifido-178-WT-2B</strain>
    </source>
</reference>
<organism evidence="2 3">
    <name type="scientific">Lactobacillus porci</name>
    <dbReference type="NCBI Taxonomy" id="2012477"/>
    <lineage>
        <taxon>Bacteria</taxon>
        <taxon>Bacillati</taxon>
        <taxon>Bacillota</taxon>
        <taxon>Bacilli</taxon>
        <taxon>Lactobacillales</taxon>
        <taxon>Lactobacillaceae</taxon>
        <taxon>Lactobacillus</taxon>
    </lineage>
</organism>
<evidence type="ECO:0000313" key="3">
    <source>
        <dbReference type="Proteomes" id="UP000438120"/>
    </source>
</evidence>
<gene>
    <name evidence="2" type="ORF">FYJ62_01430</name>
</gene>
<keyword evidence="1" id="KW-1133">Transmembrane helix</keyword>
<comment type="caution">
    <text evidence="2">The sequence shown here is derived from an EMBL/GenBank/DDBJ whole genome shotgun (WGS) entry which is preliminary data.</text>
</comment>
<feature type="transmembrane region" description="Helical" evidence="1">
    <location>
        <begin position="70"/>
        <end position="89"/>
    </location>
</feature>
<feature type="transmembrane region" description="Helical" evidence="1">
    <location>
        <begin position="44"/>
        <end position="64"/>
    </location>
</feature>
<evidence type="ECO:0000313" key="2">
    <source>
        <dbReference type="EMBL" id="MST86344.1"/>
    </source>
</evidence>
<keyword evidence="3" id="KW-1185">Reference proteome</keyword>
<accession>A0A6A8MAJ0</accession>
<keyword evidence="1" id="KW-0472">Membrane</keyword>
<feature type="transmembrane region" description="Helical" evidence="1">
    <location>
        <begin position="6"/>
        <end position="23"/>
    </location>
</feature>
<dbReference type="RefSeq" id="WP_154547011.1">
    <property type="nucleotide sequence ID" value="NZ_JBKZBY010000006.1"/>
</dbReference>
<dbReference type="EMBL" id="VUMX01000002">
    <property type="protein sequence ID" value="MST86344.1"/>
    <property type="molecule type" value="Genomic_DNA"/>
</dbReference>
<dbReference type="Proteomes" id="UP000438120">
    <property type="component" value="Unassembled WGS sequence"/>
</dbReference>
<dbReference type="AlphaFoldDB" id="A0A6A8MAJ0"/>
<name>A0A6A8MAJ0_9LACO</name>
<protein>
    <submittedName>
        <fullName evidence="2">Uncharacterized protein</fullName>
    </submittedName>
</protein>